<dbReference type="EMBL" id="JBBKTW010000005">
    <property type="protein sequence ID" value="MEN2989660.1"/>
    <property type="molecule type" value="Genomic_DNA"/>
</dbReference>
<evidence type="ECO:0000256" key="3">
    <source>
        <dbReference type="ARBA" id="ARBA00022723"/>
    </source>
</evidence>
<dbReference type="PROSITE" id="PS51007">
    <property type="entry name" value="CYTC"/>
    <property type="match status" value="2"/>
</dbReference>
<reference evidence="9 10" key="1">
    <citation type="submission" date="2024-03" db="EMBL/GenBank/DDBJ databases">
        <title>High-quality draft genome sequencing of Tistrella sp. BH-R2-4.</title>
        <authorList>
            <person name="Dong C."/>
        </authorList>
    </citation>
    <scope>NUCLEOTIDE SEQUENCE [LARGE SCALE GENOMIC DNA]</scope>
    <source>
        <strain evidence="9 10">BH-R2-4</strain>
    </source>
</reference>
<gene>
    <name evidence="9" type="ORF">WG926_15190</name>
</gene>
<feature type="domain" description="Cytochrome c" evidence="8">
    <location>
        <begin position="176"/>
        <end position="367"/>
    </location>
</feature>
<keyword evidence="7" id="KW-1133">Transmembrane helix</keyword>
<accession>A0ABU9YM49</accession>
<dbReference type="InterPro" id="IPR009056">
    <property type="entry name" value="Cyt_c-like_dom"/>
</dbReference>
<dbReference type="SUPFAM" id="SSF46626">
    <property type="entry name" value="Cytochrome c"/>
    <property type="match status" value="3"/>
</dbReference>
<evidence type="ECO:0000256" key="7">
    <source>
        <dbReference type="SAM" id="Phobius"/>
    </source>
</evidence>
<keyword evidence="2 6" id="KW-0349">Heme</keyword>
<comment type="caution">
    <text evidence="9">The sequence shown here is derived from an EMBL/GenBank/DDBJ whole genome shotgun (WGS) entry which is preliminary data.</text>
</comment>
<dbReference type="Pfam" id="PF13442">
    <property type="entry name" value="Cytochrome_CBB3"/>
    <property type="match status" value="1"/>
</dbReference>
<sequence>MKIHIRHLASGLVVLAAVVTIGLWVGLMPISASSGHWRITSWFLHWVMQNSVRLNAMSVEEPAIVDDPALVRRAAGHFEASCRFCHGAPGKATGPVPYQMTPAPPGLDNSADAWTPAELFTIVKHGVKFSGMPAWPAPPRDDEVWAMVAFLRALPEMDEASYDRLRGAAAPGAAGEAGAAGDPVLAGCVACHGSDGGSDGGAFPVIGGQSADYLATSLAAYRDGRRASGIMQLAASGLSDDEIARLARHYAGRRPQQPAGPPAAPDDVRRRIADRGGAVAAEGLPDQRVPACGSCHGGVAVDGAITQPRPGFPRLTGQDRAYLETQLYLWRAAARGGGGHAHLMARAAHGLTDADIAAVAAFYAGAGDRGTRLSASR</sequence>
<keyword evidence="7" id="KW-0472">Membrane</keyword>
<keyword evidence="7" id="KW-0812">Transmembrane</keyword>
<dbReference type="Proteomes" id="UP001413721">
    <property type="component" value="Unassembled WGS sequence"/>
</dbReference>
<evidence type="ECO:0000313" key="10">
    <source>
        <dbReference type="Proteomes" id="UP001413721"/>
    </source>
</evidence>
<name>A0ABU9YM49_9PROT</name>
<keyword evidence="3 6" id="KW-0479">Metal-binding</keyword>
<dbReference type="PANTHER" id="PTHR33751:SF9">
    <property type="entry name" value="CYTOCHROME C4"/>
    <property type="match status" value="1"/>
</dbReference>
<evidence type="ECO:0000256" key="6">
    <source>
        <dbReference type="PROSITE-ProRule" id="PRU00433"/>
    </source>
</evidence>
<dbReference type="InterPro" id="IPR050597">
    <property type="entry name" value="Cytochrome_c_Oxidase_Subunit"/>
</dbReference>
<keyword evidence="4" id="KW-0249">Electron transport</keyword>
<organism evidence="9 10">
    <name type="scientific">Tistrella arctica</name>
    <dbReference type="NCBI Taxonomy" id="3133430"/>
    <lineage>
        <taxon>Bacteria</taxon>
        <taxon>Pseudomonadati</taxon>
        <taxon>Pseudomonadota</taxon>
        <taxon>Alphaproteobacteria</taxon>
        <taxon>Geminicoccales</taxon>
        <taxon>Geminicoccaceae</taxon>
        <taxon>Tistrella</taxon>
    </lineage>
</organism>
<dbReference type="Gene3D" id="1.10.760.10">
    <property type="entry name" value="Cytochrome c-like domain"/>
    <property type="match status" value="3"/>
</dbReference>
<evidence type="ECO:0000313" key="9">
    <source>
        <dbReference type="EMBL" id="MEN2989660.1"/>
    </source>
</evidence>
<dbReference type="PANTHER" id="PTHR33751">
    <property type="entry name" value="CBB3-TYPE CYTOCHROME C OXIDASE SUBUNIT FIXP"/>
    <property type="match status" value="1"/>
</dbReference>
<keyword evidence="1" id="KW-0813">Transport</keyword>
<evidence type="ECO:0000256" key="1">
    <source>
        <dbReference type="ARBA" id="ARBA00022448"/>
    </source>
</evidence>
<evidence type="ECO:0000259" key="8">
    <source>
        <dbReference type="PROSITE" id="PS51007"/>
    </source>
</evidence>
<protein>
    <submittedName>
        <fullName evidence="9">C-type cytochrome</fullName>
    </submittedName>
</protein>
<evidence type="ECO:0000256" key="5">
    <source>
        <dbReference type="ARBA" id="ARBA00023004"/>
    </source>
</evidence>
<evidence type="ECO:0000256" key="2">
    <source>
        <dbReference type="ARBA" id="ARBA00022617"/>
    </source>
</evidence>
<keyword evidence="5 6" id="KW-0408">Iron</keyword>
<keyword evidence="10" id="KW-1185">Reference proteome</keyword>
<feature type="domain" description="Cytochrome c" evidence="8">
    <location>
        <begin position="69"/>
        <end position="155"/>
    </location>
</feature>
<proteinExistence type="predicted"/>
<dbReference type="Pfam" id="PF00034">
    <property type="entry name" value="Cytochrom_C"/>
    <property type="match status" value="1"/>
</dbReference>
<dbReference type="RefSeq" id="WP_345937676.1">
    <property type="nucleotide sequence ID" value="NZ_JBBKTW010000005.1"/>
</dbReference>
<dbReference type="InterPro" id="IPR036909">
    <property type="entry name" value="Cyt_c-like_dom_sf"/>
</dbReference>
<feature type="transmembrane region" description="Helical" evidence="7">
    <location>
        <begin position="12"/>
        <end position="32"/>
    </location>
</feature>
<evidence type="ECO:0000256" key="4">
    <source>
        <dbReference type="ARBA" id="ARBA00022982"/>
    </source>
</evidence>